<keyword evidence="1" id="KW-0472">Membrane</keyword>
<evidence type="ECO:0000313" key="2">
    <source>
        <dbReference type="EMBL" id="MCJ0742045.1"/>
    </source>
</evidence>
<comment type="caution">
    <text evidence="2">The sequence shown here is derived from an EMBL/GenBank/DDBJ whole genome shotgun (WGS) entry which is preliminary data.</text>
</comment>
<evidence type="ECO:0008006" key="4">
    <source>
        <dbReference type="Google" id="ProtNLM"/>
    </source>
</evidence>
<keyword evidence="1" id="KW-0812">Transmembrane</keyword>
<feature type="transmembrane region" description="Helical" evidence="1">
    <location>
        <begin position="33"/>
        <end position="54"/>
    </location>
</feature>
<keyword evidence="3" id="KW-1185">Reference proteome</keyword>
<organism evidence="2 3">
    <name type="scientific">Pedobacter montanisoli</name>
    <dbReference type="NCBI Taxonomy" id="2923277"/>
    <lineage>
        <taxon>Bacteria</taxon>
        <taxon>Pseudomonadati</taxon>
        <taxon>Bacteroidota</taxon>
        <taxon>Sphingobacteriia</taxon>
        <taxon>Sphingobacteriales</taxon>
        <taxon>Sphingobacteriaceae</taxon>
        <taxon>Pedobacter</taxon>
    </lineage>
</organism>
<dbReference type="Proteomes" id="UP001165460">
    <property type="component" value="Unassembled WGS sequence"/>
</dbReference>
<protein>
    <recommendedName>
        <fullName evidence="4">Gliding motility protein GldL</fullName>
    </recommendedName>
</protein>
<proteinExistence type="predicted"/>
<accession>A0ABS9ZTX1</accession>
<feature type="transmembrane region" description="Helical" evidence="1">
    <location>
        <begin position="7"/>
        <end position="27"/>
    </location>
</feature>
<dbReference type="RefSeq" id="WP_243360141.1">
    <property type="nucleotide sequence ID" value="NZ_JALGBH010000001.1"/>
</dbReference>
<dbReference type="EMBL" id="JALGBH010000001">
    <property type="protein sequence ID" value="MCJ0742045.1"/>
    <property type="molecule type" value="Genomic_DNA"/>
</dbReference>
<name>A0ABS9ZTX1_9SPHI</name>
<keyword evidence="1" id="KW-1133">Transmembrane helix</keyword>
<reference evidence="2" key="1">
    <citation type="submission" date="2022-03" db="EMBL/GenBank/DDBJ databases">
        <authorList>
            <person name="Woo C.Y."/>
        </authorList>
    </citation>
    <scope>NUCLEOTIDE SEQUENCE</scope>
    <source>
        <strain evidence="2">CYS-01</strain>
    </source>
</reference>
<evidence type="ECO:0000313" key="3">
    <source>
        <dbReference type="Proteomes" id="UP001165460"/>
    </source>
</evidence>
<evidence type="ECO:0000256" key="1">
    <source>
        <dbReference type="SAM" id="Phobius"/>
    </source>
</evidence>
<gene>
    <name evidence="2" type="ORF">MMF97_04910</name>
</gene>
<sequence>MKSNLLLHYIITISALMVVLAALFKIYQDSANAKFLMLTIAGCLLVAVGQILIIRQKKSKK</sequence>